<dbReference type="InParanoid" id="A0A0C2SIM4"/>
<keyword evidence="4" id="KW-1185">Reference proteome</keyword>
<accession>A0A0C2SIM4</accession>
<keyword evidence="1" id="KW-1133">Transmembrane helix</keyword>
<evidence type="ECO:0000313" key="3">
    <source>
        <dbReference type="EMBL" id="KIL63010.1"/>
    </source>
</evidence>
<evidence type="ECO:0000256" key="1">
    <source>
        <dbReference type="SAM" id="Phobius"/>
    </source>
</evidence>
<organism evidence="3 4">
    <name type="scientific">Amanita muscaria (strain Koide BX008)</name>
    <dbReference type="NCBI Taxonomy" id="946122"/>
    <lineage>
        <taxon>Eukaryota</taxon>
        <taxon>Fungi</taxon>
        <taxon>Dikarya</taxon>
        <taxon>Basidiomycota</taxon>
        <taxon>Agaricomycotina</taxon>
        <taxon>Agaricomycetes</taxon>
        <taxon>Agaricomycetidae</taxon>
        <taxon>Agaricales</taxon>
        <taxon>Pluteineae</taxon>
        <taxon>Amanitaceae</taxon>
        <taxon>Amanita</taxon>
    </lineage>
</organism>
<name>A0A0C2SIM4_AMAMK</name>
<protein>
    <recommendedName>
        <fullName evidence="2">DUF8040 domain-containing protein</fullName>
    </recommendedName>
</protein>
<dbReference type="HOGENOM" id="CLU_1634945_0_0_1"/>
<sequence length="162" mass="18030">MSSLSRQKEARRRRTERNRTAALYSIIAAVTVVLHCSASLCPTPQHTSSLTGLQWLRELLSGHPLRFYNMFGMHKHVFRHLVAERLCGIATVLSTTYLLVETNRGIGASGDPTSSSVDLCTTLTLRSDSACRKPVERTHIDCRNKSYMPTTSIFPRALPGTL</sequence>
<dbReference type="OrthoDB" id="2430314at2759"/>
<reference evidence="3 4" key="1">
    <citation type="submission" date="2014-04" db="EMBL/GenBank/DDBJ databases">
        <title>Evolutionary Origins and Diversification of the Mycorrhizal Mutualists.</title>
        <authorList>
            <consortium name="DOE Joint Genome Institute"/>
            <consortium name="Mycorrhizal Genomics Consortium"/>
            <person name="Kohler A."/>
            <person name="Kuo A."/>
            <person name="Nagy L.G."/>
            <person name="Floudas D."/>
            <person name="Copeland A."/>
            <person name="Barry K.W."/>
            <person name="Cichocki N."/>
            <person name="Veneault-Fourrey C."/>
            <person name="LaButti K."/>
            <person name="Lindquist E.A."/>
            <person name="Lipzen A."/>
            <person name="Lundell T."/>
            <person name="Morin E."/>
            <person name="Murat C."/>
            <person name="Riley R."/>
            <person name="Ohm R."/>
            <person name="Sun H."/>
            <person name="Tunlid A."/>
            <person name="Henrissat B."/>
            <person name="Grigoriev I.V."/>
            <person name="Hibbett D.S."/>
            <person name="Martin F."/>
        </authorList>
    </citation>
    <scope>NUCLEOTIDE SEQUENCE [LARGE SCALE GENOMIC DNA]</scope>
    <source>
        <strain evidence="3 4">Koide BX008</strain>
    </source>
</reference>
<dbReference type="AlphaFoldDB" id="A0A0C2SIM4"/>
<dbReference type="EMBL" id="KN818264">
    <property type="protein sequence ID" value="KIL63010.1"/>
    <property type="molecule type" value="Genomic_DNA"/>
</dbReference>
<keyword evidence="1" id="KW-0472">Membrane</keyword>
<feature type="domain" description="DUF8040" evidence="2">
    <location>
        <begin position="47"/>
        <end position="83"/>
    </location>
</feature>
<dbReference type="InterPro" id="IPR058353">
    <property type="entry name" value="DUF8040"/>
</dbReference>
<evidence type="ECO:0000313" key="4">
    <source>
        <dbReference type="Proteomes" id="UP000054549"/>
    </source>
</evidence>
<dbReference type="Pfam" id="PF26138">
    <property type="entry name" value="DUF8040"/>
    <property type="match status" value="1"/>
</dbReference>
<dbReference type="Proteomes" id="UP000054549">
    <property type="component" value="Unassembled WGS sequence"/>
</dbReference>
<proteinExistence type="predicted"/>
<evidence type="ECO:0000259" key="2">
    <source>
        <dbReference type="Pfam" id="PF26138"/>
    </source>
</evidence>
<gene>
    <name evidence="3" type="ORF">M378DRAFT_165106</name>
</gene>
<keyword evidence="1" id="KW-0812">Transmembrane</keyword>
<feature type="transmembrane region" description="Helical" evidence="1">
    <location>
        <begin position="21"/>
        <end position="40"/>
    </location>
</feature>